<evidence type="ECO:0000313" key="2">
    <source>
        <dbReference type="EMBL" id="EEF15787.1"/>
    </source>
</evidence>
<keyword evidence="1" id="KW-0732">Signal</keyword>
<proteinExistence type="predicted"/>
<keyword evidence="3" id="KW-1185">Reference proteome</keyword>
<evidence type="ECO:0000313" key="3">
    <source>
        <dbReference type="Proteomes" id="UP000003394"/>
    </source>
</evidence>
<evidence type="ECO:0000256" key="1">
    <source>
        <dbReference type="SAM" id="SignalP"/>
    </source>
</evidence>
<name>A0ABP2DMK0_9PAST</name>
<dbReference type="Proteomes" id="UP000003394">
    <property type="component" value="Unassembled WGS sequence"/>
</dbReference>
<feature type="chain" id="PRO_5045281164" description="Lipoprotein" evidence="1">
    <location>
        <begin position="21"/>
        <end position="123"/>
    </location>
</feature>
<dbReference type="PROSITE" id="PS51257">
    <property type="entry name" value="PROKAR_LIPOPROTEIN"/>
    <property type="match status" value="1"/>
</dbReference>
<gene>
    <name evidence="2" type="ORF">AM202_0396</name>
</gene>
<protein>
    <recommendedName>
        <fullName evidence="4">Lipoprotein</fullName>
    </recommendedName>
</protein>
<evidence type="ECO:0008006" key="4">
    <source>
        <dbReference type="Google" id="ProtNLM"/>
    </source>
</evidence>
<dbReference type="RefSeq" id="WP_005818266.1">
    <property type="nucleotide sequence ID" value="NZ_ACFT01000015.1"/>
</dbReference>
<sequence length="123" mass="13358">MKKKLPVLLLSASLMAACSAQTDLPMIGGEKDAHGCLSSTGASYSVLKQSCVQWFNVADIKLTDPNNETLAVYVILSEDKMLAEVNAADLPENTILQAVKGGYVAKDKKVRLKKVGNEWIIYK</sequence>
<accession>A0ABP2DMK0</accession>
<reference evidence="2 3" key="1">
    <citation type="journal article" date="2010" name="Vet. Microbiol.">
        <title>Production of haemolysins by strains of the Actinobacillus minor/porcitonsillarum complex.</title>
        <authorList>
            <person name="Arya G."/>
            <person name="Niven D.F."/>
        </authorList>
    </citation>
    <scope>NUCLEOTIDE SEQUENCE [LARGE SCALE GENOMIC DNA]</scope>
    <source>
        <strain evidence="3">strain 202</strain>
    </source>
</reference>
<comment type="caution">
    <text evidence="2">The sequence shown here is derived from an EMBL/GenBank/DDBJ whole genome shotgun (WGS) entry which is preliminary data.</text>
</comment>
<organism evidence="2 3">
    <name type="scientific">Actinobacillus minor 202</name>
    <dbReference type="NCBI Taxonomy" id="591023"/>
    <lineage>
        <taxon>Bacteria</taxon>
        <taxon>Pseudomonadati</taxon>
        <taxon>Pseudomonadota</taxon>
        <taxon>Gammaproteobacteria</taxon>
        <taxon>Pasteurellales</taxon>
        <taxon>Pasteurellaceae</taxon>
        <taxon>Actinobacillus</taxon>
    </lineage>
</organism>
<dbReference type="EMBL" id="ACFT01000015">
    <property type="protein sequence ID" value="EEF15787.1"/>
    <property type="molecule type" value="Genomic_DNA"/>
</dbReference>
<feature type="signal peptide" evidence="1">
    <location>
        <begin position="1"/>
        <end position="20"/>
    </location>
</feature>